<dbReference type="AlphaFoldDB" id="A0A8H5GL13"/>
<keyword evidence="4" id="KW-1185">Reference proteome</keyword>
<name>A0A8H5GL13_9AGAR</name>
<dbReference type="Proteomes" id="UP000518752">
    <property type="component" value="Unassembled WGS sequence"/>
</dbReference>
<sequence length="271" mass="30166">MKVYEDGMPEYLMAWIQKQHVFWVASAPLSIDGHVNVSTKGLRGTFHIVNSKRVWYEDMAGSGSETISHVRENGRITILFNAFEGPSRIARLHGKGTVCEFGTPQYNELLTPSDRHPGSRSIIVVDVERVSTSCGYTVPFYEFRGHRDDTYYKIAERLEKSDLTAQDEIPEKAVPEKGLREYLSTVNSKSIDGLPAITVAQDVNRGPLNPMLGTFPRIKPTSTPETRDTLGKAGMVMQIVDVRFLVGIFMGLLLSILYSRVGVALVSVKAE</sequence>
<dbReference type="Gene3D" id="2.30.110.10">
    <property type="entry name" value="Electron Transport, Fmn-binding Protein, Chain A"/>
    <property type="match status" value="1"/>
</dbReference>
<dbReference type="EMBL" id="JAACJN010000150">
    <property type="protein sequence ID" value="KAF5366675.1"/>
    <property type="molecule type" value="Genomic_DNA"/>
</dbReference>
<evidence type="ECO:0000256" key="1">
    <source>
        <dbReference type="SAM" id="Phobius"/>
    </source>
</evidence>
<dbReference type="PANTHER" id="PTHR39336">
    <property type="entry name" value="PYRIDOXAMINE PHOSPHATE OXIDASE FAMILY PROTEIN (AFU_ORTHOLOGUE AFUA_6G11440)"/>
    <property type="match status" value="1"/>
</dbReference>
<evidence type="ECO:0000313" key="4">
    <source>
        <dbReference type="Proteomes" id="UP000518752"/>
    </source>
</evidence>
<dbReference type="SUPFAM" id="SSF50475">
    <property type="entry name" value="FMN-binding split barrel"/>
    <property type="match status" value="1"/>
</dbReference>
<feature type="domain" description="Pyridoxamine 5'-phosphate oxidase N-terminal" evidence="2">
    <location>
        <begin position="10"/>
        <end position="134"/>
    </location>
</feature>
<dbReference type="OrthoDB" id="539398at2759"/>
<keyword evidence="1" id="KW-0472">Membrane</keyword>
<feature type="transmembrane region" description="Helical" evidence="1">
    <location>
        <begin position="244"/>
        <end position="268"/>
    </location>
</feature>
<gene>
    <name evidence="3" type="ORF">D9757_012774</name>
</gene>
<evidence type="ECO:0000259" key="2">
    <source>
        <dbReference type="Pfam" id="PF01243"/>
    </source>
</evidence>
<proteinExistence type="predicted"/>
<reference evidence="3 4" key="1">
    <citation type="journal article" date="2020" name="ISME J.">
        <title>Uncovering the hidden diversity of litter-decomposition mechanisms in mushroom-forming fungi.</title>
        <authorList>
            <person name="Floudas D."/>
            <person name="Bentzer J."/>
            <person name="Ahren D."/>
            <person name="Johansson T."/>
            <person name="Persson P."/>
            <person name="Tunlid A."/>
        </authorList>
    </citation>
    <scope>NUCLEOTIDE SEQUENCE [LARGE SCALE GENOMIC DNA]</scope>
    <source>
        <strain evidence="3 4">CBS 406.79</strain>
    </source>
</reference>
<keyword evidence="1" id="KW-0812">Transmembrane</keyword>
<dbReference type="InterPro" id="IPR011576">
    <property type="entry name" value="Pyridox_Oxase_N"/>
</dbReference>
<organism evidence="3 4">
    <name type="scientific">Collybiopsis confluens</name>
    <dbReference type="NCBI Taxonomy" id="2823264"/>
    <lineage>
        <taxon>Eukaryota</taxon>
        <taxon>Fungi</taxon>
        <taxon>Dikarya</taxon>
        <taxon>Basidiomycota</taxon>
        <taxon>Agaricomycotina</taxon>
        <taxon>Agaricomycetes</taxon>
        <taxon>Agaricomycetidae</taxon>
        <taxon>Agaricales</taxon>
        <taxon>Marasmiineae</taxon>
        <taxon>Omphalotaceae</taxon>
        <taxon>Collybiopsis</taxon>
    </lineage>
</organism>
<accession>A0A8H5GL13</accession>
<dbReference type="Pfam" id="PF01243">
    <property type="entry name" value="PNPOx_N"/>
    <property type="match status" value="1"/>
</dbReference>
<dbReference type="PANTHER" id="PTHR39336:SF1">
    <property type="entry name" value="PYRIDOXAMINE PHOSPHATE OXIDASE FAMILY PROTEIN (AFU_ORTHOLOGUE AFUA_6G11440)"/>
    <property type="match status" value="1"/>
</dbReference>
<protein>
    <recommendedName>
        <fullName evidence="2">Pyridoxamine 5'-phosphate oxidase N-terminal domain-containing protein</fullName>
    </recommendedName>
</protein>
<dbReference type="InterPro" id="IPR012349">
    <property type="entry name" value="Split_barrel_FMN-bd"/>
</dbReference>
<keyword evidence="1" id="KW-1133">Transmembrane helix</keyword>
<comment type="caution">
    <text evidence="3">The sequence shown here is derived from an EMBL/GenBank/DDBJ whole genome shotgun (WGS) entry which is preliminary data.</text>
</comment>
<evidence type="ECO:0000313" key="3">
    <source>
        <dbReference type="EMBL" id="KAF5366675.1"/>
    </source>
</evidence>